<comment type="caution">
    <text evidence="3">The sequence shown here is derived from an EMBL/GenBank/DDBJ whole genome shotgun (WGS) entry which is preliminary data.</text>
</comment>
<evidence type="ECO:0000256" key="2">
    <source>
        <dbReference type="SAM" id="Phobius"/>
    </source>
</evidence>
<protein>
    <submittedName>
        <fullName evidence="3">Uncharacterized protein</fullName>
    </submittedName>
</protein>
<evidence type="ECO:0000313" key="3">
    <source>
        <dbReference type="EMBL" id="PUA82241.1"/>
    </source>
</evidence>
<sequence length="289" mass="30319">MTQHDDHDLALLVRDDPVHTGPADTARMIRVGTRLRRRRQVGIAAAVGLAAAAVVAPFVLLGGTDTAVDTDLAPAGQTSASTSEAAQDPSTDPTQVTPKSLRDLSGSAQVCGVAVCRVSRGTVGSVERGEVIGTRLEMGTFDGVPEVLYAARNKGFDTITGKPKDSVDVLSAGIVVDGQLRRTVWSFQPVEEAGVLGPVFLYGAQRTIAEDGTPQFAMFGLIEGEHQEVTATVDGQSRPVAGLSTTVYPGYTAFYDRGPWDESWGDRAEITYGVPGGPSCTPLECGMIG</sequence>
<keyword evidence="2" id="KW-1133">Transmembrane helix</keyword>
<keyword evidence="4" id="KW-1185">Reference proteome</keyword>
<reference evidence="3 4" key="1">
    <citation type="submission" date="2018-03" db="EMBL/GenBank/DDBJ databases">
        <authorList>
            <person name="Keele B.F."/>
        </authorList>
    </citation>
    <scope>NUCLEOTIDE SEQUENCE [LARGE SCALE GENOMIC DNA]</scope>
    <source>
        <strain evidence="3 4">IB-3</strain>
    </source>
</reference>
<dbReference type="EMBL" id="PYXZ01000001">
    <property type="protein sequence ID" value="PUA82241.1"/>
    <property type="molecule type" value="Genomic_DNA"/>
</dbReference>
<dbReference type="RefSeq" id="WP_108342427.1">
    <property type="nucleotide sequence ID" value="NZ_PYXZ01000001.1"/>
</dbReference>
<feature type="transmembrane region" description="Helical" evidence="2">
    <location>
        <begin position="41"/>
        <end position="61"/>
    </location>
</feature>
<accession>A0A2R7Z0T7</accession>
<organism evidence="3 4">
    <name type="scientific">Nocardioides currus</name>
    <dbReference type="NCBI Taxonomy" id="2133958"/>
    <lineage>
        <taxon>Bacteria</taxon>
        <taxon>Bacillati</taxon>
        <taxon>Actinomycetota</taxon>
        <taxon>Actinomycetes</taxon>
        <taxon>Propionibacteriales</taxon>
        <taxon>Nocardioidaceae</taxon>
        <taxon>Nocardioides</taxon>
    </lineage>
</organism>
<dbReference type="Proteomes" id="UP000244867">
    <property type="component" value="Unassembled WGS sequence"/>
</dbReference>
<evidence type="ECO:0000313" key="4">
    <source>
        <dbReference type="Proteomes" id="UP000244867"/>
    </source>
</evidence>
<name>A0A2R7Z0T7_9ACTN</name>
<gene>
    <name evidence="3" type="ORF">C7S10_00290</name>
</gene>
<evidence type="ECO:0000256" key="1">
    <source>
        <dbReference type="SAM" id="MobiDB-lite"/>
    </source>
</evidence>
<proteinExistence type="predicted"/>
<feature type="compositionally biased region" description="Polar residues" evidence="1">
    <location>
        <begin position="76"/>
        <end position="98"/>
    </location>
</feature>
<dbReference type="AlphaFoldDB" id="A0A2R7Z0T7"/>
<feature type="region of interest" description="Disordered" evidence="1">
    <location>
        <begin position="72"/>
        <end position="100"/>
    </location>
</feature>
<keyword evidence="2" id="KW-0812">Transmembrane</keyword>
<dbReference type="OrthoDB" id="3786016at2"/>
<keyword evidence="2" id="KW-0472">Membrane</keyword>